<evidence type="ECO:0000313" key="6">
    <source>
        <dbReference type="Proteomes" id="UP000566819"/>
    </source>
</evidence>
<feature type="region of interest" description="Disordered" evidence="2">
    <location>
        <begin position="26"/>
        <end position="79"/>
    </location>
</feature>
<dbReference type="Proteomes" id="UP000566819">
    <property type="component" value="Unassembled WGS sequence"/>
</dbReference>
<organism evidence="5 6">
    <name type="scientific">Cudoniella acicularis</name>
    <dbReference type="NCBI Taxonomy" id="354080"/>
    <lineage>
        <taxon>Eukaryota</taxon>
        <taxon>Fungi</taxon>
        <taxon>Dikarya</taxon>
        <taxon>Ascomycota</taxon>
        <taxon>Pezizomycotina</taxon>
        <taxon>Leotiomycetes</taxon>
        <taxon>Helotiales</taxon>
        <taxon>Tricladiaceae</taxon>
        <taxon>Cudoniella</taxon>
    </lineage>
</organism>
<evidence type="ECO:0000259" key="4">
    <source>
        <dbReference type="Pfam" id="PF20237"/>
    </source>
</evidence>
<feature type="domain" description="DUF6594" evidence="4">
    <location>
        <begin position="239"/>
        <end position="414"/>
    </location>
</feature>
<dbReference type="InterPro" id="IPR046529">
    <property type="entry name" value="DUF6594"/>
</dbReference>
<keyword evidence="3" id="KW-0812">Transmembrane</keyword>
<sequence>MTGDPLEARPVGSAITKHSLAWISNHNSDAQNSSSLKIQENLRNNQVSIEDYDDKSENKSQEDLETKSEDTEGDFEEWETDNEQTAFNILKYRLSILETELECVKSDLTKYQEENRRLKSQRAILEDNSWLEDLTPRLELMVLKLKGQRTLSYAQLISEYTKALIPEIESLEIKPTSRFKSIYTQLNRPCLQLSIPLHFMQLRRIRILDLQIQIREGVNFLCSRKFGKDFDHSNLAKWQQTMQDCDDMLDTYERTGKLLQADFPWKKQLLYYHTLLLQVFDEKQSTHATTIDEVLDRGVFAQSSLSGLISPQGTVWFIIRYIQAFVGNQEAPDQPIHYLWKEIKTLCLRITIGIIGGLAIITPMLIMSINSSKTKDLVTTSVCVFFFAVLLGFSRKQSNGELLAGTAAYAAVLVVFIGTNEN</sequence>
<evidence type="ECO:0000256" key="1">
    <source>
        <dbReference type="SAM" id="Coils"/>
    </source>
</evidence>
<keyword evidence="6" id="KW-1185">Reference proteome</keyword>
<evidence type="ECO:0000313" key="5">
    <source>
        <dbReference type="EMBL" id="KAF4635736.1"/>
    </source>
</evidence>
<feature type="compositionally biased region" description="Polar residues" evidence="2">
    <location>
        <begin position="26"/>
        <end position="48"/>
    </location>
</feature>
<dbReference type="EMBL" id="JAAMPI010000102">
    <property type="protein sequence ID" value="KAF4635736.1"/>
    <property type="molecule type" value="Genomic_DNA"/>
</dbReference>
<comment type="caution">
    <text evidence="5">The sequence shown here is derived from an EMBL/GenBank/DDBJ whole genome shotgun (WGS) entry which is preliminary data.</text>
</comment>
<dbReference type="AlphaFoldDB" id="A0A8H4RV87"/>
<evidence type="ECO:0000256" key="2">
    <source>
        <dbReference type="SAM" id="MobiDB-lite"/>
    </source>
</evidence>
<evidence type="ECO:0000256" key="3">
    <source>
        <dbReference type="SAM" id="Phobius"/>
    </source>
</evidence>
<dbReference type="Pfam" id="PF20237">
    <property type="entry name" value="DUF6594"/>
    <property type="match status" value="1"/>
</dbReference>
<feature type="transmembrane region" description="Helical" evidence="3">
    <location>
        <begin position="402"/>
        <end position="419"/>
    </location>
</feature>
<feature type="transmembrane region" description="Helical" evidence="3">
    <location>
        <begin position="378"/>
        <end position="395"/>
    </location>
</feature>
<keyword evidence="3" id="KW-1133">Transmembrane helix</keyword>
<keyword evidence="3" id="KW-0472">Membrane</keyword>
<protein>
    <recommendedName>
        <fullName evidence="4">DUF6594 domain-containing protein</fullName>
    </recommendedName>
</protein>
<feature type="coiled-coil region" evidence="1">
    <location>
        <begin position="94"/>
        <end position="128"/>
    </location>
</feature>
<name>A0A8H4RV87_9HELO</name>
<proteinExistence type="predicted"/>
<dbReference type="OrthoDB" id="3546297at2759"/>
<accession>A0A8H4RV87</accession>
<reference evidence="5 6" key="1">
    <citation type="submission" date="2020-03" db="EMBL/GenBank/DDBJ databases">
        <title>Draft Genome Sequence of Cudoniella acicularis.</title>
        <authorList>
            <person name="Buettner E."/>
            <person name="Kellner H."/>
        </authorList>
    </citation>
    <scope>NUCLEOTIDE SEQUENCE [LARGE SCALE GENOMIC DNA]</scope>
    <source>
        <strain evidence="5 6">DSM 108380</strain>
    </source>
</reference>
<feature type="compositionally biased region" description="Basic and acidic residues" evidence="2">
    <location>
        <begin position="55"/>
        <end position="70"/>
    </location>
</feature>
<keyword evidence="1" id="KW-0175">Coiled coil</keyword>
<feature type="transmembrane region" description="Helical" evidence="3">
    <location>
        <begin position="346"/>
        <end position="366"/>
    </location>
</feature>
<gene>
    <name evidence="5" type="ORF">G7Y89_g2354</name>
</gene>